<feature type="binding site" description="axial binding residue" evidence="12">
    <location>
        <position position="460"/>
    </location>
    <ligand>
        <name>heme</name>
        <dbReference type="ChEBI" id="CHEBI:30413"/>
    </ligand>
    <ligandPart>
        <name>Fe</name>
        <dbReference type="ChEBI" id="CHEBI:18248"/>
    </ligandPart>
</feature>
<comment type="cofactor">
    <cofactor evidence="1 12">
        <name>heme</name>
        <dbReference type="ChEBI" id="CHEBI:30413"/>
    </cofactor>
</comment>
<gene>
    <name evidence="15" type="ORF">AOQ84DRAFT_396430</name>
</gene>
<evidence type="ECO:0000256" key="12">
    <source>
        <dbReference type="PIRSR" id="PIRSR602401-1"/>
    </source>
</evidence>
<dbReference type="InterPro" id="IPR001128">
    <property type="entry name" value="Cyt_P450"/>
</dbReference>
<keyword evidence="11 14" id="KW-0472">Membrane</keyword>
<dbReference type="SUPFAM" id="SSF48264">
    <property type="entry name" value="Cytochrome P450"/>
    <property type="match status" value="1"/>
</dbReference>
<keyword evidence="10 13" id="KW-0503">Monooxygenase</keyword>
<evidence type="ECO:0000256" key="14">
    <source>
        <dbReference type="SAM" id="Phobius"/>
    </source>
</evidence>
<keyword evidence="9 12" id="KW-0408">Iron</keyword>
<dbReference type="PANTHER" id="PTHR24305:SF210">
    <property type="entry name" value="CYTOCHROME P450 MONOOXYGENASE ASQL-RELATED"/>
    <property type="match status" value="1"/>
</dbReference>
<proteinExistence type="inferred from homology"/>
<evidence type="ECO:0000256" key="2">
    <source>
        <dbReference type="ARBA" id="ARBA00004370"/>
    </source>
</evidence>
<dbReference type="PRINTS" id="PR00385">
    <property type="entry name" value="P450"/>
</dbReference>
<dbReference type="GO" id="GO:0004497">
    <property type="term" value="F:monooxygenase activity"/>
    <property type="evidence" value="ECO:0007669"/>
    <property type="project" value="UniProtKB-KW"/>
</dbReference>
<evidence type="ECO:0000256" key="5">
    <source>
        <dbReference type="ARBA" id="ARBA00022692"/>
    </source>
</evidence>
<protein>
    <submittedName>
        <fullName evidence="15">Putative cytochrome P450</fullName>
    </submittedName>
</protein>
<accession>A0A8E2F5W7</accession>
<keyword evidence="16" id="KW-1185">Reference proteome</keyword>
<dbReference type="GO" id="GO:0005506">
    <property type="term" value="F:iron ion binding"/>
    <property type="evidence" value="ECO:0007669"/>
    <property type="project" value="InterPro"/>
</dbReference>
<dbReference type="FunFam" id="1.10.630.10:FF:000158">
    <property type="entry name" value="Cytochrome P450, putative (Eurofung)"/>
    <property type="match status" value="1"/>
</dbReference>
<dbReference type="InterPro" id="IPR017972">
    <property type="entry name" value="Cyt_P450_CS"/>
</dbReference>
<feature type="transmembrane region" description="Helical" evidence="14">
    <location>
        <begin position="33"/>
        <end position="55"/>
    </location>
</feature>
<dbReference type="PROSITE" id="PS00086">
    <property type="entry name" value="CYTOCHROME_P450"/>
    <property type="match status" value="1"/>
</dbReference>
<evidence type="ECO:0000256" key="3">
    <source>
        <dbReference type="ARBA" id="ARBA00010617"/>
    </source>
</evidence>
<name>A0A8E2F5W7_9PEZI</name>
<dbReference type="AlphaFoldDB" id="A0A8E2F5W7"/>
<evidence type="ECO:0000313" key="15">
    <source>
        <dbReference type="EMBL" id="OCL11142.1"/>
    </source>
</evidence>
<evidence type="ECO:0000256" key="13">
    <source>
        <dbReference type="RuleBase" id="RU000461"/>
    </source>
</evidence>
<sequence>MSALGIYKFSLGSGGSSLKEVTTHNSTAKVMLVLLYIITILVLAYTFVITVYNLYFHPLAAYPGPFLARSTLLWRIYHSMGGRFHIAIDRQHRKYGSVFRVSPNELSFASVESWKSIYGHPPAGKPSLIKSEFYEMYGAGFSSLCIGSERDPQKHNKMRKSLSAAFSTKALSEQEDIVTKTIDKFVIRIGKDGGLETGGLNMTKWYEMIAFDILGEMAFGESFHCMETGKPHFWSELILDHLYFITLADNLRRFPLVRTFAKLLFPSTVAVRNQNSVYSRDQVSKRLGKKTSRKDFLTNLVGKLENGEIEREEMNAHVSTLVIAGGETVATFLAATTFYLLKSIACYGRLREEIRNRFASYGEINAASAQQLPYLQAVISEGLRIYPPGSQGFPRVSPGVFVDGRWVPKGAEIYTSAWTVTHDERNFQSPMTFKPERWLDPNSKDIKEASQPFSLGTRGCLGRNFAYMEINLILAKMLWKYNLELLNPDMDWEGKSYVHVMWWKPEVKVRFLERKIDG</sequence>
<keyword evidence="8 13" id="KW-0560">Oxidoreductase</keyword>
<comment type="subcellular location">
    <subcellularLocation>
        <location evidence="2">Membrane</location>
    </subcellularLocation>
</comment>
<evidence type="ECO:0000313" key="16">
    <source>
        <dbReference type="Proteomes" id="UP000250140"/>
    </source>
</evidence>
<evidence type="ECO:0000256" key="1">
    <source>
        <dbReference type="ARBA" id="ARBA00001971"/>
    </source>
</evidence>
<reference evidence="15 16" key="1">
    <citation type="journal article" date="2016" name="Nat. Commun.">
        <title>Ectomycorrhizal ecology is imprinted in the genome of the dominant symbiotic fungus Cenococcum geophilum.</title>
        <authorList>
            <consortium name="DOE Joint Genome Institute"/>
            <person name="Peter M."/>
            <person name="Kohler A."/>
            <person name="Ohm R.A."/>
            <person name="Kuo A."/>
            <person name="Krutzmann J."/>
            <person name="Morin E."/>
            <person name="Arend M."/>
            <person name="Barry K.W."/>
            <person name="Binder M."/>
            <person name="Choi C."/>
            <person name="Clum A."/>
            <person name="Copeland A."/>
            <person name="Grisel N."/>
            <person name="Haridas S."/>
            <person name="Kipfer T."/>
            <person name="LaButti K."/>
            <person name="Lindquist E."/>
            <person name="Lipzen A."/>
            <person name="Maire R."/>
            <person name="Meier B."/>
            <person name="Mihaltcheva S."/>
            <person name="Molinier V."/>
            <person name="Murat C."/>
            <person name="Poggeler S."/>
            <person name="Quandt C.A."/>
            <person name="Sperisen C."/>
            <person name="Tritt A."/>
            <person name="Tisserant E."/>
            <person name="Crous P.W."/>
            <person name="Henrissat B."/>
            <person name="Nehls U."/>
            <person name="Egli S."/>
            <person name="Spatafora J.W."/>
            <person name="Grigoriev I.V."/>
            <person name="Martin F.M."/>
        </authorList>
    </citation>
    <scope>NUCLEOTIDE SEQUENCE [LARGE SCALE GENOMIC DNA]</scope>
    <source>
        <strain evidence="15 16">CBS 207.34</strain>
    </source>
</reference>
<comment type="similarity">
    <text evidence="3 13">Belongs to the cytochrome P450 family.</text>
</comment>
<dbReference type="Proteomes" id="UP000250140">
    <property type="component" value="Unassembled WGS sequence"/>
</dbReference>
<evidence type="ECO:0000256" key="10">
    <source>
        <dbReference type="ARBA" id="ARBA00023033"/>
    </source>
</evidence>
<dbReference type="PRINTS" id="PR00463">
    <property type="entry name" value="EP450I"/>
</dbReference>
<dbReference type="GO" id="GO:0020037">
    <property type="term" value="F:heme binding"/>
    <property type="evidence" value="ECO:0007669"/>
    <property type="project" value="InterPro"/>
</dbReference>
<keyword evidence="7 14" id="KW-1133">Transmembrane helix</keyword>
<evidence type="ECO:0000256" key="7">
    <source>
        <dbReference type="ARBA" id="ARBA00022989"/>
    </source>
</evidence>
<evidence type="ECO:0000256" key="9">
    <source>
        <dbReference type="ARBA" id="ARBA00023004"/>
    </source>
</evidence>
<evidence type="ECO:0000256" key="6">
    <source>
        <dbReference type="ARBA" id="ARBA00022723"/>
    </source>
</evidence>
<organism evidence="15 16">
    <name type="scientific">Glonium stellatum</name>
    <dbReference type="NCBI Taxonomy" id="574774"/>
    <lineage>
        <taxon>Eukaryota</taxon>
        <taxon>Fungi</taxon>
        <taxon>Dikarya</taxon>
        <taxon>Ascomycota</taxon>
        <taxon>Pezizomycotina</taxon>
        <taxon>Dothideomycetes</taxon>
        <taxon>Pleosporomycetidae</taxon>
        <taxon>Gloniales</taxon>
        <taxon>Gloniaceae</taxon>
        <taxon>Glonium</taxon>
    </lineage>
</organism>
<dbReference type="Gene3D" id="1.10.630.10">
    <property type="entry name" value="Cytochrome P450"/>
    <property type="match status" value="1"/>
</dbReference>
<keyword evidence="5 14" id="KW-0812">Transmembrane</keyword>
<dbReference type="OrthoDB" id="1470350at2759"/>
<dbReference type="GO" id="GO:0016705">
    <property type="term" value="F:oxidoreductase activity, acting on paired donors, with incorporation or reduction of molecular oxygen"/>
    <property type="evidence" value="ECO:0007669"/>
    <property type="project" value="InterPro"/>
</dbReference>
<keyword evidence="4 12" id="KW-0349">Heme</keyword>
<dbReference type="InterPro" id="IPR050121">
    <property type="entry name" value="Cytochrome_P450_monoxygenase"/>
</dbReference>
<dbReference type="CDD" id="cd11058">
    <property type="entry name" value="CYP60B-like"/>
    <property type="match status" value="1"/>
</dbReference>
<dbReference type="GO" id="GO:0016020">
    <property type="term" value="C:membrane"/>
    <property type="evidence" value="ECO:0007669"/>
    <property type="project" value="UniProtKB-SubCell"/>
</dbReference>
<dbReference type="EMBL" id="KV749109">
    <property type="protein sequence ID" value="OCL11142.1"/>
    <property type="molecule type" value="Genomic_DNA"/>
</dbReference>
<dbReference type="InterPro" id="IPR036396">
    <property type="entry name" value="Cyt_P450_sf"/>
</dbReference>
<evidence type="ECO:0000256" key="8">
    <source>
        <dbReference type="ARBA" id="ARBA00023002"/>
    </source>
</evidence>
<dbReference type="Pfam" id="PF00067">
    <property type="entry name" value="p450"/>
    <property type="match status" value="1"/>
</dbReference>
<keyword evidence="6 12" id="KW-0479">Metal-binding</keyword>
<dbReference type="InterPro" id="IPR002401">
    <property type="entry name" value="Cyt_P450_E_grp-I"/>
</dbReference>
<evidence type="ECO:0000256" key="11">
    <source>
        <dbReference type="ARBA" id="ARBA00023136"/>
    </source>
</evidence>
<evidence type="ECO:0000256" key="4">
    <source>
        <dbReference type="ARBA" id="ARBA00022617"/>
    </source>
</evidence>
<dbReference type="PANTHER" id="PTHR24305">
    <property type="entry name" value="CYTOCHROME P450"/>
    <property type="match status" value="1"/>
</dbReference>